<evidence type="ECO:0000256" key="1">
    <source>
        <dbReference type="ARBA" id="ARBA00004141"/>
    </source>
</evidence>
<protein>
    <submittedName>
        <fullName evidence="6">LrgB family protein</fullName>
    </submittedName>
</protein>
<feature type="transmembrane region" description="Helical" evidence="5">
    <location>
        <begin position="31"/>
        <end position="51"/>
    </location>
</feature>
<accession>A0ABV2D1R9</accession>
<sequence length="229" mass="24469">MSASPAALIWLVATLSLYILSRAIQRRIGRWWAGPAVTVPPVLVFATLSTGTDYATYLGLNAFWIWLLGPATVAFAFPVWKFRATVRARWRALAACILVGSAVSFCTGLAFAYFFDFSDLLTASLLPRSITSPFAMPFAEQLGGDGKLAALMVILVGIIGGVFGNIMLGFGINDPFARGMMFGVSAHGVGTAFARELGQEEGATAALAMILMGLSNSIFLSVFLMIQPR</sequence>
<evidence type="ECO:0000313" key="6">
    <source>
        <dbReference type="EMBL" id="MET1755828.1"/>
    </source>
</evidence>
<dbReference type="Pfam" id="PF04172">
    <property type="entry name" value="LrgB"/>
    <property type="match status" value="1"/>
</dbReference>
<keyword evidence="7" id="KW-1185">Reference proteome</keyword>
<dbReference type="InterPro" id="IPR007300">
    <property type="entry name" value="CidB/LrgB"/>
</dbReference>
<keyword evidence="3 5" id="KW-1133">Transmembrane helix</keyword>
<feature type="transmembrane region" description="Helical" evidence="5">
    <location>
        <begin position="148"/>
        <end position="168"/>
    </location>
</feature>
<feature type="transmembrane region" description="Helical" evidence="5">
    <location>
        <begin position="6"/>
        <end position="24"/>
    </location>
</feature>
<keyword evidence="2 5" id="KW-0812">Transmembrane</keyword>
<evidence type="ECO:0000313" key="7">
    <source>
        <dbReference type="Proteomes" id="UP001548713"/>
    </source>
</evidence>
<feature type="transmembrane region" description="Helical" evidence="5">
    <location>
        <begin position="206"/>
        <end position="226"/>
    </location>
</feature>
<dbReference type="EMBL" id="JBEWLY010000014">
    <property type="protein sequence ID" value="MET1755828.1"/>
    <property type="molecule type" value="Genomic_DNA"/>
</dbReference>
<feature type="transmembrane region" description="Helical" evidence="5">
    <location>
        <begin position="92"/>
        <end position="115"/>
    </location>
</feature>
<dbReference type="PANTHER" id="PTHR30249">
    <property type="entry name" value="PUTATIVE SEROTONIN TRANSPORTER"/>
    <property type="match status" value="1"/>
</dbReference>
<dbReference type="RefSeq" id="WP_353984324.1">
    <property type="nucleotide sequence ID" value="NZ_JBEWLY010000014.1"/>
</dbReference>
<keyword evidence="4 5" id="KW-0472">Membrane</keyword>
<name>A0ABV2D1R9_9SPHN</name>
<reference evidence="6 7" key="1">
    <citation type="submission" date="2024-07" db="EMBL/GenBank/DDBJ databases">
        <title>Novosphingobium kalidii RD2P27.</title>
        <authorList>
            <person name="Sun J.-Q."/>
        </authorList>
    </citation>
    <scope>NUCLEOTIDE SEQUENCE [LARGE SCALE GENOMIC DNA]</scope>
    <source>
        <strain evidence="6 7">RD2P27</strain>
    </source>
</reference>
<proteinExistence type="predicted"/>
<organism evidence="6 7">
    <name type="scientific">Novosphingobium kalidii</name>
    <dbReference type="NCBI Taxonomy" id="3230299"/>
    <lineage>
        <taxon>Bacteria</taxon>
        <taxon>Pseudomonadati</taxon>
        <taxon>Pseudomonadota</taxon>
        <taxon>Alphaproteobacteria</taxon>
        <taxon>Sphingomonadales</taxon>
        <taxon>Sphingomonadaceae</taxon>
        <taxon>Novosphingobium</taxon>
    </lineage>
</organism>
<evidence type="ECO:0000256" key="2">
    <source>
        <dbReference type="ARBA" id="ARBA00022692"/>
    </source>
</evidence>
<dbReference type="PANTHER" id="PTHR30249:SF16">
    <property type="entry name" value="INNER MEMBRANE PROTEIN"/>
    <property type="match status" value="1"/>
</dbReference>
<feature type="transmembrane region" description="Helical" evidence="5">
    <location>
        <begin position="63"/>
        <end position="80"/>
    </location>
</feature>
<evidence type="ECO:0000256" key="3">
    <source>
        <dbReference type="ARBA" id="ARBA00022989"/>
    </source>
</evidence>
<comment type="subcellular location">
    <subcellularLocation>
        <location evidence="1">Membrane</location>
        <topology evidence="1">Multi-pass membrane protein</topology>
    </subcellularLocation>
</comment>
<evidence type="ECO:0000256" key="5">
    <source>
        <dbReference type="SAM" id="Phobius"/>
    </source>
</evidence>
<comment type="caution">
    <text evidence="6">The sequence shown here is derived from an EMBL/GenBank/DDBJ whole genome shotgun (WGS) entry which is preliminary data.</text>
</comment>
<gene>
    <name evidence="6" type="ORF">ABVV53_10210</name>
</gene>
<evidence type="ECO:0000256" key="4">
    <source>
        <dbReference type="ARBA" id="ARBA00023136"/>
    </source>
</evidence>
<dbReference type="Proteomes" id="UP001548713">
    <property type="component" value="Unassembled WGS sequence"/>
</dbReference>